<dbReference type="AlphaFoldDB" id="A0ABC8TX46"/>
<name>A0ABC8TX46_9AQUA</name>
<evidence type="ECO:0000313" key="1">
    <source>
        <dbReference type="EMBL" id="CAK9173770.1"/>
    </source>
</evidence>
<proteinExistence type="predicted"/>
<comment type="caution">
    <text evidence="1">The sequence shown here is derived from an EMBL/GenBank/DDBJ whole genome shotgun (WGS) entry which is preliminary data.</text>
</comment>
<evidence type="ECO:0000313" key="2">
    <source>
        <dbReference type="Proteomes" id="UP001642360"/>
    </source>
</evidence>
<sequence>MPLPSPSPMGVVEMGFEGDKGKGLLPWMPFSPFVAQVEIKEEKKNDVHEDDNVWERDSFIENFDDSDDFYDENGSKNEVTLENFNAKKINEGYPHGGEELGLKVEASEDNEHFDSWFGAGMGIGNGGNDFVTG</sequence>
<gene>
    <name evidence="1" type="ORF">ILEXP_LOCUS43500</name>
</gene>
<organism evidence="1 2">
    <name type="scientific">Ilex paraguariensis</name>
    <name type="common">yerba mate</name>
    <dbReference type="NCBI Taxonomy" id="185542"/>
    <lineage>
        <taxon>Eukaryota</taxon>
        <taxon>Viridiplantae</taxon>
        <taxon>Streptophyta</taxon>
        <taxon>Embryophyta</taxon>
        <taxon>Tracheophyta</taxon>
        <taxon>Spermatophyta</taxon>
        <taxon>Magnoliopsida</taxon>
        <taxon>eudicotyledons</taxon>
        <taxon>Gunneridae</taxon>
        <taxon>Pentapetalae</taxon>
        <taxon>asterids</taxon>
        <taxon>campanulids</taxon>
        <taxon>Aquifoliales</taxon>
        <taxon>Aquifoliaceae</taxon>
        <taxon>Ilex</taxon>
    </lineage>
</organism>
<keyword evidence="2" id="KW-1185">Reference proteome</keyword>
<dbReference type="Proteomes" id="UP001642360">
    <property type="component" value="Unassembled WGS sequence"/>
</dbReference>
<dbReference type="EMBL" id="CAUOFW020006203">
    <property type="protein sequence ID" value="CAK9173770.1"/>
    <property type="molecule type" value="Genomic_DNA"/>
</dbReference>
<reference evidence="1 2" key="1">
    <citation type="submission" date="2024-02" db="EMBL/GenBank/DDBJ databases">
        <authorList>
            <person name="Vignale AGUSTIN F."/>
            <person name="Sosa J E."/>
            <person name="Modenutti C."/>
        </authorList>
    </citation>
    <scope>NUCLEOTIDE SEQUENCE [LARGE SCALE GENOMIC DNA]</scope>
</reference>
<accession>A0ABC8TX46</accession>
<protein>
    <submittedName>
        <fullName evidence="1">Uncharacterized protein</fullName>
    </submittedName>
</protein>